<reference evidence="2" key="1">
    <citation type="submission" date="2025-08" db="UniProtKB">
        <authorList>
            <consortium name="RefSeq"/>
        </authorList>
    </citation>
    <scope>IDENTIFICATION</scope>
    <source>
        <tissue evidence="2">Muscle</tissue>
    </source>
</reference>
<dbReference type="Proteomes" id="UP000504631">
    <property type="component" value="Unplaced"/>
</dbReference>
<evidence type="ECO:0000313" key="2">
    <source>
        <dbReference type="RefSeq" id="XP_033348412.1"/>
    </source>
</evidence>
<gene>
    <name evidence="2" type="primary">LOC117232835</name>
</gene>
<name>A0A6J3K5P9_9HYME</name>
<keyword evidence="1" id="KW-1185">Reference proteome</keyword>
<dbReference type="GeneID" id="117232835"/>
<accession>A0A6J3K5P9</accession>
<dbReference type="AlphaFoldDB" id="A0A6J3K5P9"/>
<organism evidence="1 2">
    <name type="scientific">Bombus vosnesenskii</name>
    <dbReference type="NCBI Taxonomy" id="207650"/>
    <lineage>
        <taxon>Eukaryota</taxon>
        <taxon>Metazoa</taxon>
        <taxon>Ecdysozoa</taxon>
        <taxon>Arthropoda</taxon>
        <taxon>Hexapoda</taxon>
        <taxon>Insecta</taxon>
        <taxon>Pterygota</taxon>
        <taxon>Neoptera</taxon>
        <taxon>Endopterygota</taxon>
        <taxon>Hymenoptera</taxon>
        <taxon>Apocrita</taxon>
        <taxon>Aculeata</taxon>
        <taxon>Apoidea</taxon>
        <taxon>Anthophila</taxon>
        <taxon>Apidae</taxon>
        <taxon>Bombus</taxon>
        <taxon>Pyrobombus</taxon>
    </lineage>
</organism>
<dbReference type="KEGG" id="bvk:117232835"/>
<evidence type="ECO:0000313" key="1">
    <source>
        <dbReference type="Proteomes" id="UP000504631"/>
    </source>
</evidence>
<protein>
    <submittedName>
        <fullName evidence="2">Uncharacterized protein LOC117232835</fullName>
    </submittedName>
</protein>
<sequence>MRPRVLCARKKPRCCLLFLFPTRSFLQQAIGLCEADEILWKNISYASMEHLERADAFLFRTLYFRPATVARSPCYLRQVCMRQREFSRRFRGFKSFNILFSVFFGVRFCSTEYRSNDDTMDKRTTLREEASEKCSINSFSYGAILLRKSSLNKFV</sequence>
<dbReference type="RefSeq" id="XP_033348412.1">
    <property type="nucleotide sequence ID" value="XM_033492521.1"/>
</dbReference>
<proteinExistence type="predicted"/>